<dbReference type="STRING" id="1238424.J07HQW1_00840"/>
<evidence type="ECO:0000313" key="2">
    <source>
        <dbReference type="Proteomes" id="UP000030649"/>
    </source>
</evidence>
<evidence type="ECO:0000313" key="1">
    <source>
        <dbReference type="EMBL" id="ERG90812.1"/>
    </source>
</evidence>
<dbReference type="Proteomes" id="UP000030649">
    <property type="component" value="Unassembled WGS sequence"/>
</dbReference>
<protein>
    <submittedName>
        <fullName evidence="1">Uncharacterized protein</fullName>
    </submittedName>
</protein>
<dbReference type="AlphaFoldDB" id="U1PB85"/>
<organism evidence="1 2">
    <name type="scientific">Haloquadratum walsbyi J07HQW1</name>
    <dbReference type="NCBI Taxonomy" id="1238424"/>
    <lineage>
        <taxon>Archaea</taxon>
        <taxon>Methanobacteriati</taxon>
        <taxon>Methanobacteriota</taxon>
        <taxon>Stenosarchaea group</taxon>
        <taxon>Halobacteria</taxon>
        <taxon>Halobacteriales</taxon>
        <taxon>Haloferacaceae</taxon>
        <taxon>Haloquadratum</taxon>
    </lineage>
</organism>
<dbReference type="EMBL" id="KE356560">
    <property type="protein sequence ID" value="ERG90812.1"/>
    <property type="molecule type" value="Genomic_DNA"/>
</dbReference>
<gene>
    <name evidence="1" type="ORF">J07HQW1_00840</name>
</gene>
<dbReference type="HOGENOM" id="CLU_2550166_0_0_2"/>
<accession>U1PB85</accession>
<proteinExistence type="predicted"/>
<reference evidence="1 2" key="1">
    <citation type="journal article" date="2013" name="PLoS ONE">
        <title>Assembly-driven community genomics of a hypersaline microbial ecosystem.</title>
        <authorList>
            <person name="Podell S."/>
            <person name="Ugalde J.A."/>
            <person name="Narasingarao P."/>
            <person name="Banfield J.F."/>
            <person name="Heidelberg K.B."/>
            <person name="Allen E.E."/>
        </authorList>
    </citation>
    <scope>NUCLEOTIDE SEQUENCE [LARGE SCALE GENOMIC DNA]</scope>
    <source>
        <strain evidence="2">J07HQW1</strain>
    </source>
</reference>
<sequence length="82" mass="9106">MSFLDPKCNQDHNRNVMTEDALSVIGDFSFVCSELKRNVHVGVPDEMSLSLSLSLSLSVGSERNAAQSATDWCEERCRNDVL</sequence>
<name>U1PB85_9EURY</name>